<dbReference type="PANTHER" id="PTHR11533">
    <property type="entry name" value="PROTEASE M1 ZINC METALLOPROTEASE"/>
    <property type="match status" value="1"/>
</dbReference>
<evidence type="ECO:0000313" key="14">
    <source>
        <dbReference type="EMBL" id="MBT2163020.1"/>
    </source>
</evidence>
<dbReference type="InterPro" id="IPR045357">
    <property type="entry name" value="Aminopeptidase_N-like_N"/>
</dbReference>
<dbReference type="InterPro" id="IPR014782">
    <property type="entry name" value="Peptidase_M1_dom"/>
</dbReference>
<keyword evidence="7" id="KW-0645">Protease</keyword>
<accession>A0ABS5WI12</accession>
<dbReference type="PRINTS" id="PR00756">
    <property type="entry name" value="ALADIPTASE"/>
</dbReference>
<comment type="cofactor">
    <cofactor evidence="2">
        <name>Zn(2+)</name>
        <dbReference type="ChEBI" id="CHEBI:29105"/>
    </cofactor>
</comment>
<evidence type="ECO:0000256" key="7">
    <source>
        <dbReference type="ARBA" id="ARBA00022670"/>
    </source>
</evidence>
<dbReference type="Pfam" id="PF17900">
    <property type="entry name" value="Peptidase_M1_N"/>
    <property type="match status" value="1"/>
</dbReference>
<comment type="catalytic activity">
    <reaction evidence="1">
        <text>Release of an N-terminal amino acid, Xaa-|-Yaa- from a peptide, amide or arylamide. Xaa is preferably Ala, but may be most amino acids including Pro (slow action). When a terminal hydrophobic residue is followed by a prolyl residue, the two may be released as an intact Xaa-Pro dipeptide.</text>
        <dbReference type="EC" id="3.4.11.2"/>
    </reaction>
</comment>
<evidence type="ECO:0000256" key="4">
    <source>
        <dbReference type="ARBA" id="ARBA00012564"/>
    </source>
</evidence>
<name>A0ABS5WI12_9FLAO</name>
<gene>
    <name evidence="14" type="ORF">HW347_17255</name>
</gene>
<reference evidence="15" key="2">
    <citation type="submission" date="2023-07" db="EMBL/GenBank/DDBJ databases">
        <title>Zobellia barbeyronii sp. nov., a new marine flavobacterium, isolated from green and red algae.</title>
        <authorList>
            <person name="Nedashkovskaya O.I."/>
            <person name="Otstavnykh N."/>
            <person name="Zhukova N."/>
            <person name="Guzev K."/>
            <person name="Chausova V."/>
            <person name="Tekutyeva L."/>
            <person name="Mikhailov V."/>
            <person name="Isaeva M."/>
        </authorList>
    </citation>
    <scope>NUCLEOTIDE SEQUENCE [LARGE SCALE GENOMIC DNA]</scope>
    <source>
        <strain evidence="15">KMM 6746</strain>
    </source>
</reference>
<feature type="domain" description="Aminopeptidase N-like N-terminal" evidence="13">
    <location>
        <begin position="30"/>
        <end position="196"/>
    </location>
</feature>
<evidence type="ECO:0000256" key="9">
    <source>
        <dbReference type="ARBA" id="ARBA00022801"/>
    </source>
</evidence>
<comment type="similarity">
    <text evidence="3">Belongs to the peptidase M1 family.</text>
</comment>
<dbReference type="RefSeq" id="WP_214612994.1">
    <property type="nucleotide sequence ID" value="NZ_JACATN010000005.1"/>
</dbReference>
<dbReference type="InterPro" id="IPR027268">
    <property type="entry name" value="Peptidase_M4/M1_CTD_sf"/>
</dbReference>
<dbReference type="CDD" id="cd09603">
    <property type="entry name" value="M1_APN_like"/>
    <property type="match status" value="1"/>
</dbReference>
<dbReference type="InterPro" id="IPR042097">
    <property type="entry name" value="Aminopeptidase_N-like_N_sf"/>
</dbReference>
<evidence type="ECO:0000259" key="12">
    <source>
        <dbReference type="Pfam" id="PF01433"/>
    </source>
</evidence>
<keyword evidence="9" id="KW-0378">Hydrolase</keyword>
<evidence type="ECO:0000256" key="5">
    <source>
        <dbReference type="ARBA" id="ARBA00015611"/>
    </source>
</evidence>
<evidence type="ECO:0000256" key="3">
    <source>
        <dbReference type="ARBA" id="ARBA00010136"/>
    </source>
</evidence>
<dbReference type="EC" id="3.4.11.2" evidence="4"/>
<dbReference type="SUPFAM" id="SSF55486">
    <property type="entry name" value="Metalloproteases ('zincins'), catalytic domain"/>
    <property type="match status" value="1"/>
</dbReference>
<evidence type="ECO:0000256" key="10">
    <source>
        <dbReference type="ARBA" id="ARBA00022833"/>
    </source>
</evidence>
<sequence>MRNLFALLFFFSICSFFGQHQDKVDFIQADVFIEPIPLNKEIKGGVIYRFNVLQNVDSVFLDAKDMAFTKVEMDGKKVDFTKTDKTISIYKKFKKDKSHKLTIEYLAKPKQTVYFLGWGDNIEGNEQIWTQGQGKYTSHWLPSFDDMNEKVEFDLFIQAGRKFDVIANGKLAVTPPQIDDNPVWLFNMKKPMSSYLLAFTIGDYSKQELVSSSGVPIENYYYPQDSARVEPTYRYTQQIFDFLEDEIGISYPWQNYKQIPVRDFLYAGMENTGTTIFSDGYVIDSTAFMDKNFVNVNAHELAHQWFGNLVTEKDGNHHWLHEGFATYYAYLAEKEIFGDDHFYWKLFETAKDLQEISEEGKGQALVDPKASSATFYEKGAWALVMLKDKVGDEAFKKGVSAYLKKHQFKNVTIDDFIKEIELASTLNLDDFKIKWLLSTEFPYEEVKTYLMAENESIETFFVSNHSEKDLSVWLHEKHPVQYKDALIDKLEKGIVASGLQMTLIESPYLEVRQKGLQLINEIPIDKKEVVAKLLTDKSYVTQELALYKLWSTFPESQKVYLDATKGVIGLPNKNVRLLWLLLAVATNDYEAENTTKYFAELSGYTSPEYGWEVRMSAFQYLREIGFTDGGLLNLIYATNHHSWQFKKFARSLIDELLEDEDYKIRIQKLVEKLNEDESRYMNTKLN</sequence>
<dbReference type="Gene3D" id="1.10.390.10">
    <property type="entry name" value="Neutral Protease Domain 2"/>
    <property type="match status" value="1"/>
</dbReference>
<organism evidence="14 15">
    <name type="scientific">Zobellia barbeyronii</name>
    <dbReference type="NCBI Taxonomy" id="2748009"/>
    <lineage>
        <taxon>Bacteria</taxon>
        <taxon>Pseudomonadati</taxon>
        <taxon>Bacteroidota</taxon>
        <taxon>Flavobacteriia</taxon>
        <taxon>Flavobacteriales</taxon>
        <taxon>Flavobacteriaceae</taxon>
        <taxon>Zobellia</taxon>
    </lineage>
</organism>
<reference evidence="14 15" key="1">
    <citation type="submission" date="2020-06" db="EMBL/GenBank/DDBJ databases">
        <authorList>
            <person name="Isaeva M.P."/>
            <person name="Chernysheva N.Y."/>
        </authorList>
    </citation>
    <scope>NUCLEOTIDE SEQUENCE [LARGE SCALE GENOMIC DNA]</scope>
    <source>
        <strain evidence="14 15">KMM 6746</strain>
    </source>
</reference>
<dbReference type="Pfam" id="PF01433">
    <property type="entry name" value="Peptidase_M1"/>
    <property type="match status" value="1"/>
</dbReference>
<keyword evidence="11" id="KW-0482">Metalloprotease</keyword>
<keyword evidence="15" id="KW-1185">Reference proteome</keyword>
<dbReference type="InterPro" id="IPR050344">
    <property type="entry name" value="Peptidase_M1_aminopeptidases"/>
</dbReference>
<feature type="domain" description="Peptidase M1 membrane alanine aminopeptidase" evidence="12">
    <location>
        <begin position="235"/>
        <end position="435"/>
    </location>
</feature>
<keyword evidence="8" id="KW-0479">Metal-binding</keyword>
<dbReference type="EMBL" id="JACATN010000005">
    <property type="protein sequence ID" value="MBT2163020.1"/>
    <property type="molecule type" value="Genomic_DNA"/>
</dbReference>
<dbReference type="InterPro" id="IPR001930">
    <property type="entry name" value="Peptidase_M1"/>
</dbReference>
<dbReference type="Gene3D" id="2.60.40.1730">
    <property type="entry name" value="tricorn interacting facor f3 domain"/>
    <property type="match status" value="1"/>
</dbReference>
<protein>
    <recommendedName>
        <fullName evidence="5">Aminopeptidase N</fullName>
        <ecNumber evidence="4">3.4.11.2</ecNumber>
    </recommendedName>
</protein>
<evidence type="ECO:0000256" key="11">
    <source>
        <dbReference type="ARBA" id="ARBA00023049"/>
    </source>
</evidence>
<evidence type="ECO:0000259" key="13">
    <source>
        <dbReference type="Pfam" id="PF17900"/>
    </source>
</evidence>
<evidence type="ECO:0000313" key="15">
    <source>
        <dbReference type="Proteomes" id="UP000740413"/>
    </source>
</evidence>
<proteinExistence type="inferred from homology"/>
<dbReference type="PANTHER" id="PTHR11533:SF174">
    <property type="entry name" value="PUROMYCIN-SENSITIVE AMINOPEPTIDASE-RELATED"/>
    <property type="match status" value="1"/>
</dbReference>
<dbReference type="SUPFAM" id="SSF63737">
    <property type="entry name" value="Leukotriene A4 hydrolase N-terminal domain"/>
    <property type="match status" value="1"/>
</dbReference>
<evidence type="ECO:0000256" key="2">
    <source>
        <dbReference type="ARBA" id="ARBA00001947"/>
    </source>
</evidence>
<evidence type="ECO:0000256" key="6">
    <source>
        <dbReference type="ARBA" id="ARBA00022438"/>
    </source>
</evidence>
<evidence type="ECO:0000256" key="8">
    <source>
        <dbReference type="ARBA" id="ARBA00022723"/>
    </source>
</evidence>
<dbReference type="Proteomes" id="UP000740413">
    <property type="component" value="Unassembled WGS sequence"/>
</dbReference>
<keyword evidence="6" id="KW-0031">Aminopeptidase</keyword>
<keyword evidence="10" id="KW-0862">Zinc</keyword>
<comment type="caution">
    <text evidence="14">The sequence shown here is derived from an EMBL/GenBank/DDBJ whole genome shotgun (WGS) entry which is preliminary data.</text>
</comment>
<evidence type="ECO:0000256" key="1">
    <source>
        <dbReference type="ARBA" id="ARBA00000098"/>
    </source>
</evidence>